<feature type="compositionally biased region" description="Polar residues" evidence="1">
    <location>
        <begin position="31"/>
        <end position="44"/>
    </location>
</feature>
<organism evidence="2 3">
    <name type="scientific">Metabacillus sediminis</name>
    <dbReference type="NCBI Taxonomy" id="3117746"/>
    <lineage>
        <taxon>Bacteria</taxon>
        <taxon>Bacillati</taxon>
        <taxon>Bacillota</taxon>
        <taxon>Bacilli</taxon>
        <taxon>Bacillales</taxon>
        <taxon>Bacillaceae</taxon>
        <taxon>Metabacillus</taxon>
    </lineage>
</organism>
<feature type="region of interest" description="Disordered" evidence="1">
    <location>
        <begin position="1"/>
        <end position="53"/>
    </location>
</feature>
<keyword evidence="3" id="KW-1185">Reference proteome</keyword>
<dbReference type="Proteomes" id="UP001377337">
    <property type="component" value="Chromosome"/>
</dbReference>
<reference evidence="2 3" key="1">
    <citation type="submission" date="2024-02" db="EMBL/GenBank/DDBJ databases">
        <title>Seven novel Bacillus-like species.</title>
        <authorList>
            <person name="Liu G."/>
        </authorList>
    </citation>
    <scope>NUCLEOTIDE SEQUENCE [LARGE SCALE GENOMIC DNA]</scope>
    <source>
        <strain evidence="2 3">FJAT-52054</strain>
    </source>
</reference>
<evidence type="ECO:0000313" key="2">
    <source>
        <dbReference type="EMBL" id="WXB95879.1"/>
    </source>
</evidence>
<gene>
    <name evidence="2" type="ORF">WCV65_15105</name>
</gene>
<dbReference type="EMBL" id="CP147407">
    <property type="protein sequence ID" value="WXB95879.1"/>
    <property type="molecule type" value="Genomic_DNA"/>
</dbReference>
<dbReference type="RefSeq" id="WP_338777580.1">
    <property type="nucleotide sequence ID" value="NZ_CP147407.1"/>
</dbReference>
<sequence>MAGKVAESAGITGEVAGKQVSPAGKREGTAGKTSLADSSFVRQNRQTKRPSYRLSDKAKSLYYQYDFHNRYIRR</sequence>
<evidence type="ECO:0000256" key="1">
    <source>
        <dbReference type="SAM" id="MobiDB-lite"/>
    </source>
</evidence>
<evidence type="ECO:0000313" key="3">
    <source>
        <dbReference type="Proteomes" id="UP001377337"/>
    </source>
</evidence>
<name>A0ABZ2NEP4_9BACI</name>
<proteinExistence type="predicted"/>
<protein>
    <submittedName>
        <fullName evidence="2">Uncharacterized protein</fullName>
    </submittedName>
</protein>
<accession>A0ABZ2NEP4</accession>